<dbReference type="InterPro" id="IPR036388">
    <property type="entry name" value="WH-like_DNA-bd_sf"/>
</dbReference>
<evidence type="ECO:0000313" key="3">
    <source>
        <dbReference type="Proteomes" id="UP000027161"/>
    </source>
</evidence>
<dbReference type="InterPro" id="IPR002514">
    <property type="entry name" value="Transposase_8"/>
</dbReference>
<accession>A0A8E0WMY7</accession>
<evidence type="ECO:0000256" key="1">
    <source>
        <dbReference type="SAM" id="Coils"/>
    </source>
</evidence>
<feature type="coiled-coil region" evidence="1">
    <location>
        <begin position="63"/>
        <end position="90"/>
    </location>
</feature>
<dbReference type="GO" id="GO:0006313">
    <property type="term" value="P:DNA transposition"/>
    <property type="evidence" value="ECO:0007669"/>
    <property type="project" value="InterPro"/>
</dbReference>
<dbReference type="GO" id="GO:0004803">
    <property type="term" value="F:transposase activity"/>
    <property type="evidence" value="ECO:0007669"/>
    <property type="project" value="InterPro"/>
</dbReference>
<organism evidence="2 3">
    <name type="scientific">Rickettsia tamurae subsp. buchneri</name>
    <dbReference type="NCBI Taxonomy" id="1462938"/>
    <lineage>
        <taxon>Bacteria</taxon>
        <taxon>Pseudomonadati</taxon>
        <taxon>Pseudomonadota</taxon>
        <taxon>Alphaproteobacteria</taxon>
        <taxon>Rickettsiales</taxon>
        <taxon>Rickettsiaceae</taxon>
        <taxon>Rickettsieae</taxon>
        <taxon>Rickettsia</taxon>
        <taxon>spotted fever group</taxon>
    </lineage>
</organism>
<evidence type="ECO:0008006" key="4">
    <source>
        <dbReference type="Google" id="ProtNLM"/>
    </source>
</evidence>
<protein>
    <recommendedName>
        <fullName evidence="4">Transposase</fullName>
    </recommendedName>
</protein>
<keyword evidence="1" id="KW-0175">Coiled coil</keyword>
<gene>
    <name evidence="2" type="ORF">REISMN_00730</name>
</gene>
<dbReference type="Gene3D" id="1.10.10.10">
    <property type="entry name" value="Winged helix-like DNA-binding domain superfamily/Winged helix DNA-binding domain"/>
    <property type="match status" value="1"/>
</dbReference>
<name>A0A8E0WMY7_9RICK</name>
<keyword evidence="3" id="KW-1185">Reference proteome</keyword>
<dbReference type="InterPro" id="IPR009057">
    <property type="entry name" value="Homeodomain-like_sf"/>
</dbReference>
<reference evidence="2 3" key="1">
    <citation type="submission" date="2014-02" db="EMBL/GenBank/DDBJ databases">
        <title>Draft genome sequence of Rickettsia buchneri sp. nov. ISO7T.</title>
        <authorList>
            <person name="Felsheim R.F."/>
            <person name="Kurtti T.J."/>
            <person name="Munderloh U.G."/>
        </authorList>
    </citation>
    <scope>NUCLEOTIDE SEQUENCE [LARGE SCALE GENOMIC DNA]</scope>
    <source>
        <strain evidence="2 3">ISO7</strain>
    </source>
</reference>
<dbReference type="GO" id="GO:0003677">
    <property type="term" value="F:DNA binding"/>
    <property type="evidence" value="ECO:0007669"/>
    <property type="project" value="InterPro"/>
</dbReference>
<dbReference type="Pfam" id="PF01527">
    <property type="entry name" value="HTH_Tnp_1"/>
    <property type="match status" value="1"/>
</dbReference>
<dbReference type="SUPFAM" id="SSF46689">
    <property type="entry name" value="Homeodomain-like"/>
    <property type="match status" value="1"/>
</dbReference>
<evidence type="ECO:0000313" key="2">
    <source>
        <dbReference type="EMBL" id="KDO03617.1"/>
    </source>
</evidence>
<dbReference type="Proteomes" id="UP000027161">
    <property type="component" value="Unassembled WGS sequence"/>
</dbReference>
<sequence length="121" mass="13532">MGKKQITNFSAEAKTKIVLEMLKEESTIGQLSAKYEVTAKTMQNWKRQFLNNASLVFEPVKAVSEYKGQISELKNQNDELAKALGKATVERDWAVGKLNSLDLSNKKSLVDPKLSTLAKTR</sequence>
<comment type="caution">
    <text evidence="2">The sequence shown here is derived from an EMBL/GenBank/DDBJ whole genome shotgun (WGS) entry which is preliminary data.</text>
</comment>
<proteinExistence type="predicted"/>
<dbReference type="EMBL" id="JFKF01000018">
    <property type="protein sequence ID" value="KDO03617.1"/>
    <property type="molecule type" value="Genomic_DNA"/>
</dbReference>
<dbReference type="AlphaFoldDB" id="A0A8E0WMY7"/>